<evidence type="ECO:0000313" key="7">
    <source>
        <dbReference type="EMBL" id="RSN79120.1"/>
    </source>
</evidence>
<dbReference type="CDD" id="cd09854">
    <property type="entry name" value="PIN_VapC-like"/>
    <property type="match status" value="1"/>
</dbReference>
<dbReference type="PANTHER" id="PTHR38826:SF5">
    <property type="entry name" value="RIBONUCLEASE VAPC13"/>
    <property type="match status" value="1"/>
</dbReference>
<dbReference type="EC" id="3.1.-.-" evidence="5"/>
<dbReference type="InterPro" id="IPR029060">
    <property type="entry name" value="PIN-like_dom_sf"/>
</dbReference>
<dbReference type="PANTHER" id="PTHR38826">
    <property type="entry name" value="RIBONUCLEASE VAPC13"/>
    <property type="match status" value="1"/>
</dbReference>
<proteinExistence type="inferred from homology"/>
<keyword evidence="5" id="KW-0460">Magnesium</keyword>
<keyword evidence="1 5" id="KW-1277">Toxin-antitoxin system</keyword>
<keyword evidence="2 5" id="KW-0540">Nuclease</keyword>
<protein>
    <recommendedName>
        <fullName evidence="5">Ribonuclease VapC</fullName>
        <shortName evidence="5">RNase VapC</shortName>
        <ecNumber evidence="5">3.1.-.-</ecNumber>
    </recommendedName>
    <alternativeName>
        <fullName evidence="5">Putative toxin VapC</fullName>
    </alternativeName>
</protein>
<comment type="function">
    <text evidence="5">Toxic component of a toxin-antitoxin (TA) system. An RNase.</text>
</comment>
<dbReference type="GO" id="GO:0000287">
    <property type="term" value="F:magnesium ion binding"/>
    <property type="evidence" value="ECO:0007669"/>
    <property type="project" value="UniProtKB-UniRule"/>
</dbReference>
<dbReference type="AlphaFoldDB" id="A0A429GZ34"/>
<feature type="domain" description="PIN" evidence="6">
    <location>
        <begin position="6"/>
        <end position="133"/>
    </location>
</feature>
<dbReference type="OrthoDB" id="21373at2157"/>
<dbReference type="SUPFAM" id="SSF88723">
    <property type="entry name" value="PIN domain-like"/>
    <property type="match status" value="1"/>
</dbReference>
<dbReference type="Proteomes" id="UP000277582">
    <property type="component" value="Unassembled WGS sequence"/>
</dbReference>
<dbReference type="InterPro" id="IPR052106">
    <property type="entry name" value="PINc/VapC_TA"/>
</dbReference>
<evidence type="ECO:0000313" key="8">
    <source>
        <dbReference type="Proteomes" id="UP000277582"/>
    </source>
</evidence>
<keyword evidence="8" id="KW-1185">Reference proteome</keyword>
<dbReference type="GO" id="GO:0016787">
    <property type="term" value="F:hydrolase activity"/>
    <property type="evidence" value="ECO:0007669"/>
    <property type="project" value="UniProtKB-KW"/>
</dbReference>
<feature type="binding site" evidence="5">
    <location>
        <position position="108"/>
    </location>
    <ligand>
        <name>Mg(2+)</name>
        <dbReference type="ChEBI" id="CHEBI:18420"/>
    </ligand>
</feature>
<evidence type="ECO:0000256" key="4">
    <source>
        <dbReference type="ARBA" id="ARBA00022801"/>
    </source>
</evidence>
<comment type="cofactor">
    <cofactor evidence="5">
        <name>Mg(2+)</name>
        <dbReference type="ChEBI" id="CHEBI:18420"/>
    </cofactor>
</comment>
<evidence type="ECO:0000256" key="1">
    <source>
        <dbReference type="ARBA" id="ARBA00022649"/>
    </source>
</evidence>
<dbReference type="InterPro" id="IPR002716">
    <property type="entry name" value="PIN_dom"/>
</dbReference>
<dbReference type="EMBL" id="RCOS01000001">
    <property type="protein sequence ID" value="RSN79120.1"/>
    <property type="molecule type" value="Genomic_DNA"/>
</dbReference>
<accession>A0A429GZ34</accession>
<sequence length="139" mass="15776">MGQKRYVDVNVFVYWLGNHPEFGKKAHEWIKRIENSARGRYMTSSLTIYEVLVIIAGLTGRSLRDLDLINGIISGIKNLAGLEIVPLSLDYIEKAAELMKEHGLDYEDALHLAVALRKGAEEIISNDRDFDSTPLRRTF</sequence>
<gene>
    <name evidence="5" type="primary">vapC</name>
    <name evidence="7" type="ORF">D6D85_00035</name>
</gene>
<evidence type="ECO:0000256" key="5">
    <source>
        <dbReference type="HAMAP-Rule" id="MF_00265"/>
    </source>
</evidence>
<evidence type="ECO:0000256" key="3">
    <source>
        <dbReference type="ARBA" id="ARBA00022723"/>
    </source>
</evidence>
<evidence type="ECO:0000256" key="2">
    <source>
        <dbReference type="ARBA" id="ARBA00022722"/>
    </source>
</evidence>
<comment type="similarity">
    <text evidence="5">Belongs to the PINc/VapC protein family.</text>
</comment>
<dbReference type="Pfam" id="PF01850">
    <property type="entry name" value="PIN"/>
    <property type="match status" value="1"/>
</dbReference>
<keyword evidence="3 5" id="KW-0479">Metal-binding</keyword>
<dbReference type="GO" id="GO:0090729">
    <property type="term" value="F:toxin activity"/>
    <property type="evidence" value="ECO:0007669"/>
    <property type="project" value="UniProtKB-KW"/>
</dbReference>
<name>A0A429GZ34_9CREN</name>
<keyword evidence="4 5" id="KW-0378">Hydrolase</keyword>
<dbReference type="Gene3D" id="3.40.50.1010">
    <property type="entry name" value="5'-nuclease"/>
    <property type="match status" value="1"/>
</dbReference>
<comment type="caution">
    <text evidence="7">The sequence shown here is derived from an EMBL/GenBank/DDBJ whole genome shotgun (WGS) entry which is preliminary data.</text>
</comment>
<keyword evidence="5" id="KW-0800">Toxin</keyword>
<reference evidence="7 8" key="1">
    <citation type="submission" date="2018-10" db="EMBL/GenBank/DDBJ databases">
        <title>Co-occurring genomic capacity for anaerobic methane metabolism and dissimilatory sulfite reduction discovered in the Korarchaeota.</title>
        <authorList>
            <person name="Mckay L.J."/>
            <person name="Dlakic M."/>
            <person name="Fields M.W."/>
            <person name="Delmont T.O."/>
            <person name="Eren A.M."/>
            <person name="Jay Z.J."/>
            <person name="Klingelsmith K.B."/>
            <person name="Rusch D.B."/>
            <person name="Inskeep W.P."/>
        </authorList>
    </citation>
    <scope>NUCLEOTIDE SEQUENCE [LARGE SCALE GENOMIC DNA]</scope>
    <source>
        <strain evidence="7 8">MDKW</strain>
    </source>
</reference>
<evidence type="ECO:0000259" key="6">
    <source>
        <dbReference type="Pfam" id="PF01850"/>
    </source>
</evidence>
<dbReference type="HAMAP" id="MF_00265">
    <property type="entry name" value="VapC_Nob1"/>
    <property type="match status" value="1"/>
</dbReference>
<feature type="binding site" evidence="5">
    <location>
        <position position="8"/>
    </location>
    <ligand>
        <name>Mg(2+)</name>
        <dbReference type="ChEBI" id="CHEBI:18420"/>
    </ligand>
</feature>
<organism evidence="7 8">
    <name type="scientific">Candidatus Methanodesulfokora washburnensis</name>
    <dbReference type="NCBI Taxonomy" id="2478471"/>
    <lineage>
        <taxon>Archaea</taxon>
        <taxon>Thermoproteota</taxon>
        <taxon>Candidatus Korarchaeia</taxon>
        <taxon>Candidatus Korarchaeia incertae sedis</taxon>
        <taxon>Candidatus Methanodesulfokora</taxon>
    </lineage>
</organism>
<dbReference type="InterPro" id="IPR022907">
    <property type="entry name" value="VapC_family"/>
</dbReference>
<dbReference type="GO" id="GO:0004540">
    <property type="term" value="F:RNA nuclease activity"/>
    <property type="evidence" value="ECO:0007669"/>
    <property type="project" value="InterPro"/>
</dbReference>